<dbReference type="AlphaFoldDB" id="A0A197JPE1"/>
<feature type="compositionally biased region" description="Polar residues" evidence="1">
    <location>
        <begin position="768"/>
        <end position="784"/>
    </location>
</feature>
<protein>
    <recommendedName>
        <fullName evidence="4">G domain-containing protein</fullName>
    </recommendedName>
</protein>
<feature type="compositionally biased region" description="Low complexity" evidence="1">
    <location>
        <begin position="496"/>
        <end position="505"/>
    </location>
</feature>
<reference evidence="2 3" key="1">
    <citation type="submission" date="2016-05" db="EMBL/GenBank/DDBJ databases">
        <title>Genome sequencing reveals origins of a unique bacterial endosymbiosis in the earliest lineages of terrestrial Fungi.</title>
        <authorList>
            <consortium name="DOE Joint Genome Institute"/>
            <person name="Uehling J."/>
            <person name="Gryganskyi A."/>
            <person name="Hameed K."/>
            <person name="Tschaplinski T."/>
            <person name="Misztal P."/>
            <person name="Wu S."/>
            <person name="Desiro A."/>
            <person name="Vande Pol N."/>
            <person name="Du Z.-Y."/>
            <person name="Zienkiewicz A."/>
            <person name="Zienkiewicz K."/>
            <person name="Morin E."/>
            <person name="Tisserant E."/>
            <person name="Splivallo R."/>
            <person name="Hainaut M."/>
            <person name="Henrissat B."/>
            <person name="Ohm R."/>
            <person name="Kuo A."/>
            <person name="Yan J."/>
            <person name="Lipzen A."/>
            <person name="Nolan M."/>
            <person name="Labutti K."/>
            <person name="Barry K."/>
            <person name="Goldstein A."/>
            <person name="Labbe J."/>
            <person name="Schadt C."/>
            <person name="Tuskan G."/>
            <person name="Grigoriev I."/>
            <person name="Martin F."/>
            <person name="Vilgalys R."/>
            <person name="Bonito G."/>
        </authorList>
    </citation>
    <scope>NUCLEOTIDE SEQUENCE [LARGE SCALE GENOMIC DNA]</scope>
    <source>
        <strain evidence="2 3">AG-77</strain>
    </source>
</reference>
<keyword evidence="3" id="KW-1185">Reference proteome</keyword>
<feature type="compositionally biased region" description="Low complexity" evidence="1">
    <location>
        <begin position="232"/>
        <end position="261"/>
    </location>
</feature>
<evidence type="ECO:0000313" key="3">
    <source>
        <dbReference type="Proteomes" id="UP000078512"/>
    </source>
</evidence>
<dbReference type="Proteomes" id="UP000078512">
    <property type="component" value="Unassembled WGS sequence"/>
</dbReference>
<feature type="region of interest" description="Disordered" evidence="1">
    <location>
        <begin position="154"/>
        <end position="185"/>
    </location>
</feature>
<dbReference type="EMBL" id="KV442063">
    <property type="protein sequence ID" value="OAQ26833.1"/>
    <property type="molecule type" value="Genomic_DNA"/>
</dbReference>
<evidence type="ECO:0000256" key="1">
    <source>
        <dbReference type="SAM" id="MobiDB-lite"/>
    </source>
</evidence>
<feature type="region of interest" description="Disordered" evidence="1">
    <location>
        <begin position="211"/>
        <end position="275"/>
    </location>
</feature>
<dbReference type="InterPro" id="IPR027417">
    <property type="entry name" value="P-loop_NTPase"/>
</dbReference>
<evidence type="ECO:0000313" key="2">
    <source>
        <dbReference type="EMBL" id="OAQ26833.1"/>
    </source>
</evidence>
<dbReference type="PANTHER" id="PTHR46434">
    <property type="entry name" value="GENETIC INTERACTOR OF PROHIBITINS 3, MITOCHONDRIAL"/>
    <property type="match status" value="1"/>
</dbReference>
<sequence length="887" mass="95480">MTSRAYALSLTRTSSSRTLATTSRTGNCSAYILADKSCSTIPTRRVLSTYRHYTSSSQRYPATPLLTSSSTSSTLRHQQHHLLARTRIQPSAYFCTHPAFRQLQSASSTSANQQQQNTEEHSKELKALVGLPCPGCGSAFQISQPQEPGYLTRLLDGPHASSSASLEKGKGKGKKRKKTAPAVAEGATTMSHDQYEAYLERLDPKLLQEMGILPPPPPLSDPVAEGGEEGTGSAMDAGAGSESGSSERPSAAAGEAEQVVEVLDRKPSRTSSTQPARIVCHRCHSLSHHASPLANSSILPSSMFPSPPAPVPKHLETLAQSKTSTVVLVVDLIDFPLSLPQPIIQELLKSKKHKKSATTGAGATEAGKKDYPTTPIILVGNKFDVMPSGTRKQTIIQNIQSYLTSHGLDDNVRAIHLVSAKNPEGDEIRMLLKSIGTAWTKSGKGNVVMVGGENVGKSQLVNAFLKEGGRWRVSGVQVEREKFGAEKAERQKKLSLLLGTSSTASDPEEDTDRDNEEDKEWAAMTGKDSIGADMDKYEALYKDRGQEKLAKYQTTVSNVPGTTLERIKVPLSVLSRFMGATYKEVQTKWLMDTPGIRPAAGQLTSWLTLEELKVALPKKVLKPVSFTLEEGKSFFLGGLVRIDCLSIGKPTLSPFTTSEDPTTPPPPLRRPRGSNPAPKLTIFTTLPLHKTSTPGADKFLEKINSGQLTILQPPFGTPERLAAFPGLKPVSSKDIVIVNRAPSPSSFSSSSSSSSSSDSLDPFARLSGDSSSPFARSDQESSPLTRRERETASLQYAGQYGICDLVFSGIGWVMISGKFHGDDQAVRLKVWTPQGQGAMVREPALLPDLAGQQIEKTSGGVRGKGRQGQGRKVFQALPLSPSSSSEE</sequence>
<accession>A0A197JPE1</accession>
<feature type="region of interest" description="Disordered" evidence="1">
    <location>
        <begin position="496"/>
        <end position="520"/>
    </location>
</feature>
<name>A0A197JPE1_9FUNG</name>
<dbReference type="STRING" id="1314771.A0A197JPE1"/>
<feature type="region of interest" description="Disordered" evidence="1">
    <location>
        <begin position="653"/>
        <end position="680"/>
    </location>
</feature>
<proteinExistence type="predicted"/>
<dbReference type="PANTHER" id="PTHR46434:SF1">
    <property type="entry name" value="GENETIC INTERACTOR OF PROHIBITINS 3, MITOCHONDRIAL"/>
    <property type="match status" value="1"/>
</dbReference>
<dbReference type="SUPFAM" id="SSF52540">
    <property type="entry name" value="P-loop containing nucleoside triphosphate hydrolases"/>
    <property type="match status" value="1"/>
</dbReference>
<feature type="compositionally biased region" description="Low complexity" evidence="1">
    <location>
        <begin position="870"/>
        <end position="887"/>
    </location>
</feature>
<dbReference type="OrthoDB" id="1696305at2759"/>
<dbReference type="Gene3D" id="3.40.50.300">
    <property type="entry name" value="P-loop containing nucleotide triphosphate hydrolases"/>
    <property type="match status" value="1"/>
</dbReference>
<feature type="compositionally biased region" description="Low complexity" evidence="1">
    <location>
        <begin position="743"/>
        <end position="759"/>
    </location>
</feature>
<organism evidence="2 3">
    <name type="scientific">Linnemannia elongata AG-77</name>
    <dbReference type="NCBI Taxonomy" id="1314771"/>
    <lineage>
        <taxon>Eukaryota</taxon>
        <taxon>Fungi</taxon>
        <taxon>Fungi incertae sedis</taxon>
        <taxon>Mucoromycota</taxon>
        <taxon>Mortierellomycotina</taxon>
        <taxon>Mortierellomycetes</taxon>
        <taxon>Mortierellales</taxon>
        <taxon>Mortierellaceae</taxon>
        <taxon>Linnemannia</taxon>
    </lineage>
</organism>
<dbReference type="GO" id="GO:0005739">
    <property type="term" value="C:mitochondrion"/>
    <property type="evidence" value="ECO:0007669"/>
    <property type="project" value="TreeGrafter"/>
</dbReference>
<feature type="region of interest" description="Disordered" evidence="1">
    <location>
        <begin position="742"/>
        <end position="790"/>
    </location>
</feature>
<dbReference type="InterPro" id="IPR050896">
    <property type="entry name" value="Mito_lipid_metab_GTPase"/>
</dbReference>
<evidence type="ECO:0008006" key="4">
    <source>
        <dbReference type="Google" id="ProtNLM"/>
    </source>
</evidence>
<gene>
    <name evidence="2" type="ORF">K457DRAFT_157346</name>
</gene>
<feature type="region of interest" description="Disordered" evidence="1">
    <location>
        <begin position="858"/>
        <end position="887"/>
    </location>
</feature>
<feature type="compositionally biased region" description="Acidic residues" evidence="1">
    <location>
        <begin position="506"/>
        <end position="519"/>
    </location>
</feature>